<keyword evidence="1" id="KW-0472">Membrane</keyword>
<organism evidence="2 3">
    <name type="scientific">Eiseniibacteriota bacterium</name>
    <dbReference type="NCBI Taxonomy" id="2212470"/>
    <lineage>
        <taxon>Bacteria</taxon>
        <taxon>Candidatus Eiseniibacteriota</taxon>
    </lineage>
</organism>
<dbReference type="EMBL" id="JAGQHR010000160">
    <property type="protein sequence ID" value="MCA9727411.1"/>
    <property type="molecule type" value="Genomic_DNA"/>
</dbReference>
<keyword evidence="1" id="KW-0812">Transmembrane</keyword>
<feature type="transmembrane region" description="Helical" evidence="1">
    <location>
        <begin position="17"/>
        <end position="35"/>
    </location>
</feature>
<comment type="caution">
    <text evidence="2">The sequence shown here is derived from an EMBL/GenBank/DDBJ whole genome shotgun (WGS) entry which is preliminary data.</text>
</comment>
<keyword evidence="1" id="KW-1133">Transmembrane helix</keyword>
<evidence type="ECO:0000313" key="2">
    <source>
        <dbReference type="EMBL" id="MCA9727411.1"/>
    </source>
</evidence>
<reference evidence="2" key="2">
    <citation type="journal article" date="2021" name="Microbiome">
        <title>Successional dynamics and alternative stable states in a saline activated sludge microbial community over 9 years.</title>
        <authorList>
            <person name="Wang Y."/>
            <person name="Ye J."/>
            <person name="Ju F."/>
            <person name="Liu L."/>
            <person name="Boyd J.A."/>
            <person name="Deng Y."/>
            <person name="Parks D.H."/>
            <person name="Jiang X."/>
            <person name="Yin X."/>
            <person name="Woodcroft B.J."/>
            <person name="Tyson G.W."/>
            <person name="Hugenholtz P."/>
            <person name="Polz M.F."/>
            <person name="Zhang T."/>
        </authorList>
    </citation>
    <scope>NUCLEOTIDE SEQUENCE</scope>
    <source>
        <strain evidence="2">HKST-UBA01</strain>
    </source>
</reference>
<name>A0A956LXW6_UNCEI</name>
<feature type="transmembrane region" description="Helical" evidence="1">
    <location>
        <begin position="42"/>
        <end position="62"/>
    </location>
</feature>
<dbReference type="AlphaFoldDB" id="A0A956LXW6"/>
<reference evidence="2" key="1">
    <citation type="submission" date="2020-04" db="EMBL/GenBank/DDBJ databases">
        <authorList>
            <person name="Zhang T."/>
        </authorList>
    </citation>
    <scope>NUCLEOTIDE SEQUENCE</scope>
    <source>
        <strain evidence="2">HKST-UBA01</strain>
    </source>
</reference>
<accession>A0A956LXW6</accession>
<evidence type="ECO:0000313" key="3">
    <source>
        <dbReference type="Proteomes" id="UP000697710"/>
    </source>
</evidence>
<proteinExistence type="predicted"/>
<sequence length="137" mass="15441">MSGSNGGPATKKQLREFGLVVGGAFLVLATAQLIFHGKLNPMVLYVIGGVLVVCGLVVPQILRPFNWFWMKLSVVLGWVMNRVLLGLIFYVIFTIVATIMRLQKRDALRRHKDPAADSFWQLRPATPTPAERYERQF</sequence>
<protein>
    <submittedName>
        <fullName evidence="2">SxtJ</fullName>
    </submittedName>
</protein>
<dbReference type="Pfam" id="PF19588">
    <property type="entry name" value="SxtJ"/>
    <property type="match status" value="1"/>
</dbReference>
<dbReference type="InterPro" id="IPR045781">
    <property type="entry name" value="SxtJ"/>
</dbReference>
<dbReference type="Proteomes" id="UP000697710">
    <property type="component" value="Unassembled WGS sequence"/>
</dbReference>
<feature type="transmembrane region" description="Helical" evidence="1">
    <location>
        <begin position="82"/>
        <end position="102"/>
    </location>
</feature>
<gene>
    <name evidence="2" type="ORF">KC729_06995</name>
</gene>
<evidence type="ECO:0000256" key="1">
    <source>
        <dbReference type="SAM" id="Phobius"/>
    </source>
</evidence>